<reference evidence="3" key="1">
    <citation type="journal article" date="2021" name="Science">
        <title>Hunting the eagle killer: A cyanobacterial neurotoxin causes vacuolar myelinopathy.</title>
        <authorList>
            <person name="Breinlinger S."/>
            <person name="Phillips T.J."/>
            <person name="Haram B.N."/>
            <person name="Mares J."/>
            <person name="Martinez Yerena J.A."/>
            <person name="Hrouzek P."/>
            <person name="Sobotka R."/>
            <person name="Henderson W.M."/>
            <person name="Schmieder P."/>
            <person name="Williams S.M."/>
            <person name="Lauderdale J.D."/>
            <person name="Wilde H.D."/>
            <person name="Gerrin W."/>
            <person name="Kust A."/>
            <person name="Washington J.W."/>
            <person name="Wagner C."/>
            <person name="Geier B."/>
            <person name="Liebeke M."/>
            <person name="Enke H."/>
            <person name="Niedermeyer T.H.J."/>
            <person name="Wilde S.B."/>
        </authorList>
    </citation>
    <scope>NUCLEOTIDE SEQUENCE [LARGE SCALE GENOMIC DNA]</scope>
    <source>
        <strain evidence="3">Thurmond2011</strain>
    </source>
</reference>
<dbReference type="Proteomes" id="UP000667802">
    <property type="component" value="Unassembled WGS sequence"/>
</dbReference>
<comment type="caution">
    <text evidence="2">The sequence shown here is derived from an EMBL/GenBank/DDBJ whole genome shotgun (WGS) entry which is preliminary data.</text>
</comment>
<evidence type="ECO:0000313" key="2">
    <source>
        <dbReference type="EMBL" id="MDR9899067.1"/>
    </source>
</evidence>
<keyword evidence="3" id="KW-1185">Reference proteome</keyword>
<keyword evidence="1" id="KW-0812">Transmembrane</keyword>
<keyword evidence="1" id="KW-0472">Membrane</keyword>
<accession>A0AAP5IF94</accession>
<evidence type="ECO:0000313" key="3">
    <source>
        <dbReference type="Proteomes" id="UP000667802"/>
    </source>
</evidence>
<name>A0AAP5IF94_9CYAN</name>
<keyword evidence="1" id="KW-1133">Transmembrane helix</keyword>
<dbReference type="RefSeq" id="WP_208341126.1">
    <property type="nucleotide sequence ID" value="NZ_CAWQFN010000796.1"/>
</dbReference>
<sequence>MDTATCPRCHQLVNAQAVTCPYCRTELKAFGHPGIPLHRAKGDEYLCDSCTYHLDDTCNFPQRPYAKECTLYQNIEQSKLEYEQRRYATSFSSTLQNWIRRNQTLLLLLALLLVCLLIALSTT</sequence>
<organism evidence="2 3">
    <name type="scientific">Aetokthonos hydrillicola Thurmond2011</name>
    <dbReference type="NCBI Taxonomy" id="2712845"/>
    <lineage>
        <taxon>Bacteria</taxon>
        <taxon>Bacillati</taxon>
        <taxon>Cyanobacteriota</taxon>
        <taxon>Cyanophyceae</taxon>
        <taxon>Nostocales</taxon>
        <taxon>Hapalosiphonaceae</taxon>
        <taxon>Aetokthonos</taxon>
    </lineage>
</organism>
<protein>
    <submittedName>
        <fullName evidence="2">Zinc ribbon domain-containing protein</fullName>
    </submittedName>
</protein>
<evidence type="ECO:0000256" key="1">
    <source>
        <dbReference type="SAM" id="Phobius"/>
    </source>
</evidence>
<proteinExistence type="predicted"/>
<feature type="transmembrane region" description="Helical" evidence="1">
    <location>
        <begin position="105"/>
        <end position="122"/>
    </location>
</feature>
<dbReference type="AlphaFoldDB" id="A0AAP5IF94"/>
<dbReference type="EMBL" id="JAALHA020000022">
    <property type="protein sequence ID" value="MDR9899067.1"/>
    <property type="molecule type" value="Genomic_DNA"/>
</dbReference>
<gene>
    <name evidence="2" type="ORF">G7B40_031575</name>
</gene>